<evidence type="ECO:0000313" key="2">
    <source>
        <dbReference type="Proteomes" id="UP001140206"/>
    </source>
</evidence>
<accession>A0AAV8DYP0</accession>
<dbReference type="EMBL" id="JAMFTS010000003">
    <property type="protein sequence ID" value="KAJ4773872.1"/>
    <property type="molecule type" value="Genomic_DNA"/>
</dbReference>
<dbReference type="AlphaFoldDB" id="A0AAV8DYP0"/>
<keyword evidence="2" id="KW-1185">Reference proteome</keyword>
<organism evidence="1 2">
    <name type="scientific">Rhynchospora pubera</name>
    <dbReference type="NCBI Taxonomy" id="906938"/>
    <lineage>
        <taxon>Eukaryota</taxon>
        <taxon>Viridiplantae</taxon>
        <taxon>Streptophyta</taxon>
        <taxon>Embryophyta</taxon>
        <taxon>Tracheophyta</taxon>
        <taxon>Spermatophyta</taxon>
        <taxon>Magnoliopsida</taxon>
        <taxon>Liliopsida</taxon>
        <taxon>Poales</taxon>
        <taxon>Cyperaceae</taxon>
        <taxon>Cyperoideae</taxon>
        <taxon>Rhynchosporeae</taxon>
        <taxon>Rhynchospora</taxon>
    </lineage>
</organism>
<proteinExistence type="predicted"/>
<protein>
    <submittedName>
        <fullName evidence="1">Uncharacterized protein</fullName>
    </submittedName>
</protein>
<name>A0AAV8DYP0_9POAL</name>
<dbReference type="PANTHER" id="PTHR36355:SF1">
    <property type="entry name" value="EXPRESSED PROTEIN"/>
    <property type="match status" value="1"/>
</dbReference>
<sequence>METANTTSATPACTVQHVTKASSDELLRKFADPDSPSPRRHLPLALKRKKSSRRVASGLSARELAGTGSDVSLAVRRRRSGGSAEWKAGLLLPTTTARKSNGSLARRMGIGRIDDAIGISIILAALERTWQKTVANASKVFVEKHRTNHVRLISDMV</sequence>
<dbReference type="Proteomes" id="UP001140206">
    <property type="component" value="Chromosome 3"/>
</dbReference>
<comment type="caution">
    <text evidence="1">The sequence shown here is derived from an EMBL/GenBank/DDBJ whole genome shotgun (WGS) entry which is preliminary data.</text>
</comment>
<evidence type="ECO:0000313" key="1">
    <source>
        <dbReference type="EMBL" id="KAJ4773872.1"/>
    </source>
</evidence>
<dbReference type="PANTHER" id="PTHR36355">
    <property type="entry name" value="EXPRESSED PROTEIN"/>
    <property type="match status" value="1"/>
</dbReference>
<gene>
    <name evidence="1" type="ORF">LUZ62_058129</name>
</gene>
<reference evidence="1" key="1">
    <citation type="submission" date="2022-08" db="EMBL/GenBank/DDBJ databases">
        <authorList>
            <person name="Marques A."/>
        </authorList>
    </citation>
    <scope>NUCLEOTIDE SEQUENCE</scope>
    <source>
        <strain evidence="1">RhyPub2mFocal</strain>
        <tissue evidence="1">Leaves</tissue>
    </source>
</reference>